<evidence type="ECO:0000313" key="3">
    <source>
        <dbReference type="Proteomes" id="UP001465755"/>
    </source>
</evidence>
<dbReference type="InterPro" id="IPR005224">
    <property type="entry name" value="SfsA"/>
</dbReference>
<reference evidence="2 3" key="1">
    <citation type="journal article" date="2024" name="Nat. Commun.">
        <title>Phylogenomics reveals the evolutionary origins of lichenization in chlorophyte algae.</title>
        <authorList>
            <person name="Puginier C."/>
            <person name="Libourel C."/>
            <person name="Otte J."/>
            <person name="Skaloud P."/>
            <person name="Haon M."/>
            <person name="Grisel S."/>
            <person name="Petersen M."/>
            <person name="Berrin J.G."/>
            <person name="Delaux P.M."/>
            <person name="Dal Grande F."/>
            <person name="Keller J."/>
        </authorList>
    </citation>
    <scope>NUCLEOTIDE SEQUENCE [LARGE SCALE GENOMIC DNA]</scope>
    <source>
        <strain evidence="2 3">SAG 2036</strain>
    </source>
</reference>
<dbReference type="InterPro" id="IPR041465">
    <property type="entry name" value="SfsA_N"/>
</dbReference>
<dbReference type="Proteomes" id="UP001465755">
    <property type="component" value="Unassembled WGS sequence"/>
</dbReference>
<organism evidence="2 3">
    <name type="scientific">Symbiochloris irregularis</name>
    <dbReference type="NCBI Taxonomy" id="706552"/>
    <lineage>
        <taxon>Eukaryota</taxon>
        <taxon>Viridiplantae</taxon>
        <taxon>Chlorophyta</taxon>
        <taxon>core chlorophytes</taxon>
        <taxon>Trebouxiophyceae</taxon>
        <taxon>Trebouxiales</taxon>
        <taxon>Trebouxiaceae</taxon>
        <taxon>Symbiochloris</taxon>
    </lineage>
</organism>
<dbReference type="GO" id="GO:0003677">
    <property type="term" value="F:DNA binding"/>
    <property type="evidence" value="ECO:0007669"/>
    <property type="project" value="InterPro"/>
</dbReference>
<dbReference type="PANTHER" id="PTHR30545">
    <property type="entry name" value="SUGAR FERMENTATION STIMULATION PROTEIN A"/>
    <property type="match status" value="1"/>
</dbReference>
<dbReference type="EMBL" id="JALJOQ010000090">
    <property type="protein sequence ID" value="KAK9799377.1"/>
    <property type="molecule type" value="Genomic_DNA"/>
</dbReference>
<accession>A0AAW1NYB0</accession>
<feature type="domain" description="SfsA N-terminal OB" evidence="1">
    <location>
        <begin position="30"/>
        <end position="94"/>
    </location>
</feature>
<evidence type="ECO:0000313" key="2">
    <source>
        <dbReference type="EMBL" id="KAK9799377.1"/>
    </source>
</evidence>
<protein>
    <recommendedName>
        <fullName evidence="1">SfsA N-terminal OB domain-containing protein</fullName>
    </recommendedName>
</protein>
<gene>
    <name evidence="2" type="ORF">WJX73_006266</name>
</gene>
<dbReference type="Gene3D" id="3.40.1350.60">
    <property type="match status" value="1"/>
</dbReference>
<dbReference type="Pfam" id="PF17746">
    <property type="entry name" value="SfsA_N"/>
    <property type="match status" value="1"/>
</dbReference>
<sequence>MKAFEASRVAAGLPQRLRFPVPLVSGVIEKRPNRFVMECHLDGQQESVRCHVPVTGKVAGLSYKDMQGLQLPCLLSTPSNVANRKTQYTVEALALEPQGQVNTWYGINQSASTRYIGHFLSAGAIPEIVADAGQLVAERKVGKSTRIDFVYAQRDLIEVKTPLAAIPLHTSTNPLVQQMLHSRQSGKQSKGSHPSRLTRHLGVMVDELEQQRLILDSAAALDQGTSTSCGQQPRSILVQSYMYDAPAFRRPTTFPTSLIGLAVERARLAGVELWQVNMALDPEGVTLLKYFPIAEFGGAPVAQ</sequence>
<dbReference type="AlphaFoldDB" id="A0AAW1NYB0"/>
<dbReference type="PANTHER" id="PTHR30545:SF2">
    <property type="entry name" value="SUGAR FERMENTATION STIMULATION PROTEIN A"/>
    <property type="match status" value="1"/>
</dbReference>
<dbReference type="Gene3D" id="2.40.50.580">
    <property type="match status" value="1"/>
</dbReference>
<comment type="caution">
    <text evidence="2">The sequence shown here is derived from an EMBL/GenBank/DDBJ whole genome shotgun (WGS) entry which is preliminary data.</text>
</comment>
<evidence type="ECO:0000259" key="1">
    <source>
        <dbReference type="Pfam" id="PF17746"/>
    </source>
</evidence>
<name>A0AAW1NYB0_9CHLO</name>
<keyword evidence="3" id="KW-1185">Reference proteome</keyword>
<proteinExistence type="predicted"/>